<dbReference type="InterPro" id="IPR029033">
    <property type="entry name" value="His_PPase_superfam"/>
</dbReference>
<dbReference type="Proteomes" id="UP001549098">
    <property type="component" value="Unassembled WGS sequence"/>
</dbReference>
<evidence type="ECO:0000313" key="3">
    <source>
        <dbReference type="EMBL" id="MET3549371.1"/>
    </source>
</evidence>
<dbReference type="CDD" id="cd07067">
    <property type="entry name" value="HP_PGM_like"/>
    <property type="match status" value="1"/>
</dbReference>
<protein>
    <submittedName>
        <fullName evidence="3">Alpha-ribazole phosphatase</fullName>
        <ecNumber evidence="3">3.1.3.73</ecNumber>
    </submittedName>
</protein>
<dbReference type="InterPro" id="IPR051695">
    <property type="entry name" value="Phosphoglycerate_Mutase"/>
</dbReference>
<feature type="region of interest" description="Disordered" evidence="2">
    <location>
        <begin position="221"/>
        <end position="256"/>
    </location>
</feature>
<dbReference type="SUPFAM" id="SSF53254">
    <property type="entry name" value="Phosphoglycerate mutase-like"/>
    <property type="match status" value="1"/>
</dbReference>
<evidence type="ECO:0000256" key="2">
    <source>
        <dbReference type="SAM" id="MobiDB-lite"/>
    </source>
</evidence>
<dbReference type="PANTHER" id="PTHR46517">
    <property type="entry name" value="FRUCTOSE-2,6-BISPHOSPHATASE TIGAR"/>
    <property type="match status" value="1"/>
</dbReference>
<accession>A0ABV2FC68</accession>
<proteinExistence type="predicted"/>
<dbReference type="Gene3D" id="3.40.50.1240">
    <property type="entry name" value="Phosphoglycerate mutase-like"/>
    <property type="match status" value="1"/>
</dbReference>
<dbReference type="SMART" id="SM00855">
    <property type="entry name" value="PGAM"/>
    <property type="match status" value="1"/>
</dbReference>
<keyword evidence="4" id="KW-1185">Reference proteome</keyword>
<keyword evidence="1 3" id="KW-0378">Hydrolase</keyword>
<dbReference type="PANTHER" id="PTHR46517:SF1">
    <property type="entry name" value="FRUCTOSE-2,6-BISPHOSPHATASE TIGAR"/>
    <property type="match status" value="1"/>
</dbReference>
<reference evidence="3 4" key="1">
    <citation type="submission" date="2024-06" db="EMBL/GenBank/DDBJ databases">
        <title>Genomic Encyclopedia of Type Strains, Phase IV (KMG-IV): sequencing the most valuable type-strain genomes for metagenomic binning, comparative biology and taxonomic classification.</title>
        <authorList>
            <person name="Goeker M."/>
        </authorList>
    </citation>
    <scope>NUCLEOTIDE SEQUENCE [LARGE SCALE GENOMIC DNA]</scope>
    <source>
        <strain evidence="3 4">DSM 17253</strain>
    </source>
</reference>
<gene>
    <name evidence="3" type="ORF">ABID47_006008</name>
</gene>
<feature type="region of interest" description="Disordered" evidence="2">
    <location>
        <begin position="149"/>
        <end position="178"/>
    </location>
</feature>
<dbReference type="RefSeq" id="WP_354502399.1">
    <property type="nucleotide sequence ID" value="NZ_JBEPLV010000008.1"/>
</dbReference>
<dbReference type="EMBL" id="JBEPLV010000008">
    <property type="protein sequence ID" value="MET3549371.1"/>
    <property type="molecule type" value="Genomic_DNA"/>
</dbReference>
<name>A0ABV2FC68_9BACL</name>
<evidence type="ECO:0000256" key="1">
    <source>
        <dbReference type="ARBA" id="ARBA00022801"/>
    </source>
</evidence>
<evidence type="ECO:0000313" key="4">
    <source>
        <dbReference type="Proteomes" id="UP001549098"/>
    </source>
</evidence>
<dbReference type="Pfam" id="PF00300">
    <property type="entry name" value="His_Phos_1"/>
    <property type="match status" value="1"/>
</dbReference>
<organism evidence="3 4">
    <name type="scientific">Paenibacillus favisporus</name>
    <dbReference type="NCBI Taxonomy" id="221028"/>
    <lineage>
        <taxon>Bacteria</taxon>
        <taxon>Bacillati</taxon>
        <taxon>Bacillota</taxon>
        <taxon>Bacilli</taxon>
        <taxon>Bacillales</taxon>
        <taxon>Paenibacillaceae</taxon>
        <taxon>Paenibacillus</taxon>
    </lineage>
</organism>
<sequence length="313" mass="33518">MDLLVKQVDLLLVRHGTTRWNREKRYLGHTDIPLDPGGRNELAPLARELAGKAFHGVYCSDLARCRETLAIISPAHADTAMYDPRLREMDFGAWERHTYEQLQHEPLYRQWIDSPQQVTPPGGESWADFAGRVDGFIGSLLKDVEGTCSRPAEAQNDGGSAHSESKGIGNGGSALSGSQRNEIGEAALPGSQGNENGGVELSGSKGNEIVKVALPGSKGTEIGEAALSGSQGSDDNKAVLSRSEGPEGTGPESQVPPEMLIVAHGGVLRQLAVRLVPGLSFWDVHAQPGSLLRIRLSFTEETGDWNGKLVNEA</sequence>
<dbReference type="EC" id="3.1.3.73" evidence="3"/>
<dbReference type="InterPro" id="IPR013078">
    <property type="entry name" value="His_Pase_superF_clade-1"/>
</dbReference>
<comment type="caution">
    <text evidence="3">The sequence shown here is derived from an EMBL/GenBank/DDBJ whole genome shotgun (WGS) entry which is preliminary data.</text>
</comment>
<dbReference type="GO" id="GO:0043755">
    <property type="term" value="F:alpha-ribazole phosphatase activity"/>
    <property type="evidence" value="ECO:0007669"/>
    <property type="project" value="UniProtKB-EC"/>
</dbReference>